<keyword evidence="3" id="KW-1185">Reference proteome</keyword>
<dbReference type="PROSITE" id="PS50983">
    <property type="entry name" value="FE_B12_PBP"/>
    <property type="match status" value="1"/>
</dbReference>
<name>A0ABX7XFK4_9FLAO</name>
<reference evidence="2 3" key="1">
    <citation type="journal article" date="2021" name="Int. J. Syst. Evol. Microbiol.">
        <title>Faecalibacter bovis sp. nov., isolated from cow faeces.</title>
        <authorList>
            <person name="Li F."/>
            <person name="Zhao W."/>
            <person name="Hong Q."/>
            <person name="Shao Q."/>
            <person name="Song J."/>
            <person name="Yang S."/>
        </authorList>
    </citation>
    <scope>NUCLEOTIDE SEQUENCE [LARGE SCALE GENOMIC DNA]</scope>
    <source>
        <strain evidence="2 3">ZY171143</strain>
    </source>
</reference>
<dbReference type="PANTHER" id="PTHR30535:SF34">
    <property type="entry name" value="MOLYBDATE-BINDING PROTEIN MOLA"/>
    <property type="match status" value="1"/>
</dbReference>
<protein>
    <submittedName>
        <fullName evidence="2">ABC transporter substrate-binding protein</fullName>
    </submittedName>
</protein>
<accession>A0ABX7XFK4</accession>
<dbReference type="SUPFAM" id="SSF53807">
    <property type="entry name" value="Helical backbone' metal receptor"/>
    <property type="match status" value="1"/>
</dbReference>
<feature type="domain" description="Fe/B12 periplasmic-binding" evidence="1">
    <location>
        <begin position="67"/>
        <end position="339"/>
    </location>
</feature>
<dbReference type="EMBL" id="CP072842">
    <property type="protein sequence ID" value="QTV06718.1"/>
    <property type="molecule type" value="Genomic_DNA"/>
</dbReference>
<gene>
    <name evidence="2" type="ORF">J9309_05220</name>
</gene>
<sequence length="352" mass="40700">MFKKILFATLISLTFSCKKSEETKQNIYKTDFKYAKEILYTEDENSITIKSGVNSTTFNKKELPITNIMVETVSGIAFLDELGTVSTIKGVADSKYIYNPKIAAKIKNKEVLEIGNVNELYLEVILQHKPQVIIASTNPVLAKYHQQLEQNGVKILYIDEYLENDPLGRLEYLKVFGKILNKEDLALQRFEKIEKKYDSIKSIIQNHGKGNVKTLVNTMFGDVWYLPTKNNLQAKLINDAKGNYIFNDKQSENTLNLSFEEVYTEAKNATHWINPNYNSLAQMKASYPNYAWFDAYKTGKVYNSDKRSNIYGAKDYFEQGIIRPDLILNDLGKIFYPDLFPKYNLYFYQQLK</sequence>
<evidence type="ECO:0000259" key="1">
    <source>
        <dbReference type="PROSITE" id="PS50983"/>
    </source>
</evidence>
<dbReference type="RefSeq" id="WP_230477479.1">
    <property type="nucleotide sequence ID" value="NZ_CP072842.1"/>
</dbReference>
<dbReference type="PANTHER" id="PTHR30535">
    <property type="entry name" value="VITAMIN B12-BINDING PROTEIN"/>
    <property type="match status" value="1"/>
</dbReference>
<dbReference type="InterPro" id="IPR050902">
    <property type="entry name" value="ABC_Transporter_SBP"/>
</dbReference>
<organism evidence="2 3">
    <name type="scientific">Faecalibacter bovis</name>
    <dbReference type="NCBI Taxonomy" id="2898187"/>
    <lineage>
        <taxon>Bacteria</taxon>
        <taxon>Pseudomonadati</taxon>
        <taxon>Bacteroidota</taxon>
        <taxon>Flavobacteriia</taxon>
        <taxon>Flavobacteriales</taxon>
        <taxon>Weeksellaceae</taxon>
        <taxon>Faecalibacter</taxon>
    </lineage>
</organism>
<evidence type="ECO:0000313" key="3">
    <source>
        <dbReference type="Proteomes" id="UP000672011"/>
    </source>
</evidence>
<dbReference type="Gene3D" id="3.40.50.1980">
    <property type="entry name" value="Nitrogenase molybdenum iron protein domain"/>
    <property type="match status" value="2"/>
</dbReference>
<reference evidence="3" key="2">
    <citation type="submission" date="2021-04" db="EMBL/GenBank/DDBJ databases">
        <title>Taxonomy of Flavobacteriaceae bacterium ZY171143.</title>
        <authorList>
            <person name="Li F."/>
        </authorList>
    </citation>
    <scope>NUCLEOTIDE SEQUENCE [LARGE SCALE GENOMIC DNA]</scope>
    <source>
        <strain evidence="3">ZY171143</strain>
    </source>
</reference>
<dbReference type="Proteomes" id="UP000672011">
    <property type="component" value="Chromosome"/>
</dbReference>
<dbReference type="PROSITE" id="PS51257">
    <property type="entry name" value="PROKAR_LIPOPROTEIN"/>
    <property type="match status" value="1"/>
</dbReference>
<dbReference type="InterPro" id="IPR002491">
    <property type="entry name" value="ABC_transptr_periplasmic_BD"/>
</dbReference>
<evidence type="ECO:0000313" key="2">
    <source>
        <dbReference type="EMBL" id="QTV06718.1"/>
    </source>
</evidence>
<dbReference type="Pfam" id="PF01497">
    <property type="entry name" value="Peripla_BP_2"/>
    <property type="match status" value="1"/>
</dbReference>
<proteinExistence type="predicted"/>